<evidence type="ECO:0000256" key="3">
    <source>
        <dbReference type="SAM" id="SignalP"/>
    </source>
</evidence>
<dbReference type="InterPro" id="IPR003587">
    <property type="entry name" value="Hint_dom_N"/>
</dbReference>
<keyword evidence="6" id="KW-1185">Reference proteome</keyword>
<keyword evidence="1" id="KW-0677">Repeat</keyword>
<feature type="compositionally biased region" description="Basic and acidic residues" evidence="2">
    <location>
        <begin position="205"/>
        <end position="214"/>
    </location>
</feature>
<dbReference type="PANTHER" id="PTHR32305:SF17">
    <property type="entry name" value="TRNA NUCLEASE WAPA"/>
    <property type="match status" value="1"/>
</dbReference>
<dbReference type="GO" id="GO:0016539">
    <property type="term" value="P:intein-mediated protein splicing"/>
    <property type="evidence" value="ECO:0007669"/>
    <property type="project" value="InterPro"/>
</dbReference>
<feature type="compositionally biased region" description="Basic and acidic residues" evidence="2">
    <location>
        <begin position="778"/>
        <end position="788"/>
    </location>
</feature>
<dbReference type="CDD" id="cd00081">
    <property type="entry name" value="Hint"/>
    <property type="match status" value="1"/>
</dbReference>
<dbReference type="Proteomes" id="UP000316628">
    <property type="component" value="Unassembled WGS sequence"/>
</dbReference>
<dbReference type="OrthoDB" id="291011at2"/>
<dbReference type="Pfam" id="PF05593">
    <property type="entry name" value="RHS_repeat"/>
    <property type="match status" value="1"/>
</dbReference>
<dbReference type="NCBIfam" id="TIGR01643">
    <property type="entry name" value="YD_repeat_2x"/>
    <property type="match status" value="3"/>
</dbReference>
<dbReference type="InterPro" id="IPR036844">
    <property type="entry name" value="Hint_dom_sf"/>
</dbReference>
<dbReference type="Pfam" id="PF25023">
    <property type="entry name" value="TEN_YD-shell"/>
    <property type="match status" value="1"/>
</dbReference>
<name>A0A543JEI9_9PSEU</name>
<dbReference type="InterPro" id="IPR031325">
    <property type="entry name" value="RHS_repeat"/>
</dbReference>
<feature type="signal peptide" evidence="3">
    <location>
        <begin position="1"/>
        <end position="36"/>
    </location>
</feature>
<accession>A0A543JEI9</accession>
<sequence length="2047" mass="221319">MRSDRRTFRALSRALVVTLGFSLVTAVAPTPATAQAGPSAALPDLPSVPVTSPSWGSTPTGESTSRALRGNQSASTAAPDGGGSFKATPLSPTASWDVARQTGDFSWSYPLRVPPSPGGFEPSLGLSYRSSLVDGRTSATNNQSSWVGEGWELGAGYVERSYGGCTDDTEGTAAPTDTGDLCWRSHNATATYPGGGGMLVRDEGSGTWRQKSDNGARITLGTGVDNGDDNGEHWTITTVDGTTHYFGSRKESNSTWTVPVFGDDQHEECNGTTFATSWCTQAWRWNLDKSVDARGNVILYDYETETNSYGLNAEDAAVPYVRAGTLKSIVYGLRDEVAVQASARVDFELADRCVPGSDCVPEKPENWPDTSLTDRCVASTCADLHSPTFWSTKRLSRVVTKVWRGTGFDDVDSWSLGHEFPDPGSGEKAALWLKSITHTGHVGTTDVALPAVTFEGTRLANRVEQPTDAGPLQRFRLTAIISEAGGITSIAYADPDCAAGSMPASAESNTQRCFPVTWTKKDFAERTDYFHKYVVASVTTSDRFGANAMQKVSYEYLDGAAWHFSRSEFTPADRKTWDEYRGYARVKVRTGLPTDTSGPTTLAEERFYRGMGGTFTDSAGGAHTDHDWLQGVRFESTTYLGESEEVVSRTIDTPSWQGPTASRGEYQAYVVHNASSTTYTALKAGGWRTTKTESTYDDLGLVLTVNDLGDTTTDADDKCVTTTYARNTAKWLMNLPSRQEAVAVACGTPPTFPAHALADEVFAYDGQDFGVAPAKGDLTSKKSLRDRPQAAPGYGVDGSATYDRFGRPLTITDGAGNESKLAYTPADGGPLTKTVTTDALGYTTTLTVEPAWGTPTRTVDANLRVTEVAFDALGRNTEVWLPNRRKTTNPSGSAKYSYLIRNDAPSAVSETKVGPNGNHTTSTTLYDGLYRVRQVQTPTHGGRVLAETRYDSHGRQYRTTQPYYNAAPVDTTLWTAADNAVTSVTWTRFDGASRPVKQMFYAGAQKKWESTTAYDGDRVHVTPPAGGTATTTVSDARGRTTELRQYHGPTPTGTFDATTYAYWPTGDLASATDPAGNTWRWTYDVRGHLTRSEDVDRGATTTVYNALGRLETSTDARGRTTWNGYDKVGRRTEVREGGPTGLLLHKYAYDTAGGGKGRLASATRYVNGAAYTQQIGSYDSRYRPASVSVIIPEAEGLLRNTYTSYYSYNQDGTVAGETFAAAGNVPAETVLHVYDDFGRPTTTNGGIDGTTTTIASQTSFTRLGELERIHLGDGGKRTWLSYYYESDTRRLNRYIVDTETPAPMQADVSYSFDDVGNVRSVSDAPRDQPVDLQCFTYDHLRRLTGAWTPAGGVGCGPQPTTTGLSGPAPYWQSYEYDKAGNRLTEVDHKAGGDTTRTYKYPEPGTPQAHTLRKVVQEGPGGTRIEEFGYDAAGNTVTRTEPEGVQELDWDAEGKLVEASGGVTFIYGVDGTRLLRKDAESTTLYLGNQEVELAVGAPTPAVTRYYTHAGHTVAMREGKTRLTWLGSDHQGTSHVSVDVGSMTATKRRQLPFGGERGPAVLFPGERGFVGGTNDEATGLVHIGARQYDPDLGRFLSVDPIMDITDPQQWHGYAYGNNSPLTFSDPTGLAYCDYNSCPGDGGHNPNGPVNNSNGDCVRNCQNKHDNYQPGGDPPAGAYYPPITNHGDGWYGGYDSETGGTTLNGVPTPWTAAEAEKILPKVVAGYGGPNVHPLGSEMNVENTYGALLAFCRESDDCSLDDYQELQWPWIQFLGETGGLDGGGRGGGGKLARSVKQLVDMMDGCGPNSFDGDTLVLMADGTTKPIEDLEVGDVVLNADPESERTESHVVTAVHVTDADKQYVDLTVSTTDGPRTITTTAHHPFYEASRHRWIHAGDLRPDDVLDTGLGGRATVLSARAYAATMRTYNLSVDTVHTYYVLAGRTPVLVHNAPPAVCRITSKPDSPNFQSKTMTPSSIRDYRIDVENPAPGKKGAAQIHVQFMGRGADKTKYYLNPKTRTWISENGATLAPGVARKIDQKYVDRALEYLGVR</sequence>
<feature type="compositionally biased region" description="Polar residues" evidence="2">
    <location>
        <begin position="49"/>
        <end position="76"/>
    </location>
</feature>
<feature type="region of interest" description="Disordered" evidence="2">
    <location>
        <begin position="33"/>
        <end position="92"/>
    </location>
</feature>
<dbReference type="InterPro" id="IPR006530">
    <property type="entry name" value="YD"/>
</dbReference>
<dbReference type="PANTHER" id="PTHR32305">
    <property type="match status" value="1"/>
</dbReference>
<dbReference type="Pfam" id="PF07591">
    <property type="entry name" value="PT-HINT"/>
    <property type="match status" value="1"/>
</dbReference>
<dbReference type="SMART" id="SM00306">
    <property type="entry name" value="HintN"/>
    <property type="match status" value="1"/>
</dbReference>
<dbReference type="SUPFAM" id="SSF51294">
    <property type="entry name" value="Hedgehog/intein (Hint) domain"/>
    <property type="match status" value="1"/>
</dbReference>
<dbReference type="InterPro" id="IPR056823">
    <property type="entry name" value="TEN-like_YD-shell"/>
</dbReference>
<feature type="chain" id="PRO_5039366610" evidence="3">
    <location>
        <begin position="37"/>
        <end position="2047"/>
    </location>
</feature>
<evidence type="ECO:0000256" key="2">
    <source>
        <dbReference type="SAM" id="MobiDB-lite"/>
    </source>
</evidence>
<dbReference type="NCBIfam" id="TIGR03696">
    <property type="entry name" value="Rhs_assc_core"/>
    <property type="match status" value="1"/>
</dbReference>
<evidence type="ECO:0000313" key="5">
    <source>
        <dbReference type="EMBL" id="TQM81259.1"/>
    </source>
</evidence>
<comment type="caution">
    <text evidence="5">The sequence shown here is derived from an EMBL/GenBank/DDBJ whole genome shotgun (WGS) entry which is preliminary data.</text>
</comment>
<evidence type="ECO:0000313" key="6">
    <source>
        <dbReference type="Proteomes" id="UP000316628"/>
    </source>
</evidence>
<evidence type="ECO:0000256" key="1">
    <source>
        <dbReference type="ARBA" id="ARBA00022737"/>
    </source>
</evidence>
<dbReference type="InterPro" id="IPR022385">
    <property type="entry name" value="Rhs_assc_core"/>
</dbReference>
<reference evidence="5 6" key="1">
    <citation type="submission" date="2019-06" db="EMBL/GenBank/DDBJ databases">
        <title>Sequencing the genomes of 1000 actinobacteria strains.</title>
        <authorList>
            <person name="Klenk H.-P."/>
        </authorList>
    </citation>
    <scope>NUCLEOTIDE SEQUENCE [LARGE SCALE GENOMIC DNA]</scope>
    <source>
        <strain evidence="5 6">DSM 45456</strain>
    </source>
</reference>
<proteinExistence type="predicted"/>
<gene>
    <name evidence="5" type="ORF">FHX81_3622</name>
</gene>
<dbReference type="InterPro" id="IPR006141">
    <property type="entry name" value="Intein_N"/>
</dbReference>
<evidence type="ECO:0000259" key="4">
    <source>
        <dbReference type="SMART" id="SM00306"/>
    </source>
</evidence>
<dbReference type="EMBL" id="VFPP01000001">
    <property type="protein sequence ID" value="TQM81259.1"/>
    <property type="molecule type" value="Genomic_DNA"/>
</dbReference>
<dbReference type="Gene3D" id="2.170.16.10">
    <property type="entry name" value="Hedgehog/Intein (Hint) domain"/>
    <property type="match status" value="1"/>
</dbReference>
<organism evidence="5 6">
    <name type="scientific">Saccharothrix saharensis</name>
    <dbReference type="NCBI Taxonomy" id="571190"/>
    <lineage>
        <taxon>Bacteria</taxon>
        <taxon>Bacillati</taxon>
        <taxon>Actinomycetota</taxon>
        <taxon>Actinomycetes</taxon>
        <taxon>Pseudonocardiales</taxon>
        <taxon>Pseudonocardiaceae</taxon>
        <taxon>Saccharothrix</taxon>
    </lineage>
</organism>
<keyword evidence="3" id="KW-0732">Signal</keyword>
<dbReference type="Gene3D" id="2.180.10.10">
    <property type="entry name" value="RHS repeat-associated core"/>
    <property type="match status" value="2"/>
</dbReference>
<dbReference type="InterPro" id="IPR050708">
    <property type="entry name" value="T6SS_VgrG/RHS"/>
</dbReference>
<feature type="region of interest" description="Disordered" evidence="2">
    <location>
        <begin position="776"/>
        <end position="799"/>
    </location>
</feature>
<feature type="domain" description="Hint" evidence="4">
    <location>
        <begin position="1803"/>
        <end position="1904"/>
    </location>
</feature>
<dbReference type="PROSITE" id="PS50817">
    <property type="entry name" value="INTEIN_N_TER"/>
    <property type="match status" value="1"/>
</dbReference>
<protein>
    <submittedName>
        <fullName evidence="5">Intein/intein/RHS repeat-associated protein</fullName>
    </submittedName>
</protein>
<feature type="region of interest" description="Disordered" evidence="2">
    <location>
        <begin position="205"/>
        <end position="224"/>
    </location>
</feature>